<keyword evidence="4" id="KW-1185">Reference proteome</keyword>
<dbReference type="InterPro" id="IPR036291">
    <property type="entry name" value="NAD(P)-bd_dom_sf"/>
</dbReference>
<proteinExistence type="predicted"/>
<dbReference type="PANTHER" id="PTHR43708">
    <property type="entry name" value="CONSERVED EXPRESSED OXIDOREDUCTASE (EUROFUNG)"/>
    <property type="match status" value="1"/>
</dbReference>
<dbReference type="Proteomes" id="UP000509510">
    <property type="component" value="Chromosome I"/>
</dbReference>
<protein>
    <recommendedName>
        <fullName evidence="5">Gfo/Idh/MocA-like oxidoreductase N-terminal domain-containing protein</fullName>
    </recommendedName>
</protein>
<feature type="domain" description="Gfo/Idh/MocA-like oxidoreductase N-terminal" evidence="1">
    <location>
        <begin position="27"/>
        <end position="135"/>
    </location>
</feature>
<sequence length="373" mass="40009">MAPIRVGLIGLSTAASPQRPGAWAVLAHLPSILNSPDYQLVALANSTVESAKRSIEFHNLPPETRAYGNAVDLAQDDEVDLVVVSVNVQKRPNLVKPAILAGKDVFVEWPLGANSQEAREFASLAKAHGSRTIVGLQARADPLVLKTREVLASGKIGRVTSSSVFGCLSPLSTDVWIPGAEYYLDMESGGNAFTIFFGHFLDTFASVLGDFTNIQSILKTQYPTTNIVNDEGKVVHANHPKSAPDHIFVQGALEGGAVASLSFRSVPSAVDRTGFRWLISGTKGEIEVTVPELGWQLRSSEAALKVRVGKEEDIETVDLSTDPTSTKVPFPGSNTAGLYDAFAKGDSSKYATFEDAVKTHHLLDRIIQSSKLS</sequence>
<dbReference type="Gene3D" id="3.30.360.10">
    <property type="entry name" value="Dihydrodipicolinate Reductase, domain 2"/>
    <property type="match status" value="1"/>
</dbReference>
<dbReference type="KEGG" id="trg:TRUGW13939_01479"/>
<dbReference type="PANTHER" id="PTHR43708:SF1">
    <property type="entry name" value="GALACTOSE_LACTOSE METABOLISM REGULATORY PROTEIN GAL80"/>
    <property type="match status" value="1"/>
</dbReference>
<evidence type="ECO:0000313" key="4">
    <source>
        <dbReference type="Proteomes" id="UP000509510"/>
    </source>
</evidence>
<evidence type="ECO:0000259" key="2">
    <source>
        <dbReference type="Pfam" id="PF22685"/>
    </source>
</evidence>
<dbReference type="GO" id="GO:0000166">
    <property type="term" value="F:nucleotide binding"/>
    <property type="evidence" value="ECO:0007669"/>
    <property type="project" value="InterPro"/>
</dbReference>
<evidence type="ECO:0008006" key="5">
    <source>
        <dbReference type="Google" id="ProtNLM"/>
    </source>
</evidence>
<dbReference type="RefSeq" id="XP_035340572.1">
    <property type="nucleotide sequence ID" value="XM_035484679.1"/>
</dbReference>
<evidence type="ECO:0000313" key="3">
    <source>
        <dbReference type="EMBL" id="QKX54393.1"/>
    </source>
</evidence>
<organism evidence="3 4">
    <name type="scientific">Talaromyces rugulosus</name>
    <name type="common">Penicillium rugulosum</name>
    <dbReference type="NCBI Taxonomy" id="121627"/>
    <lineage>
        <taxon>Eukaryota</taxon>
        <taxon>Fungi</taxon>
        <taxon>Dikarya</taxon>
        <taxon>Ascomycota</taxon>
        <taxon>Pezizomycotina</taxon>
        <taxon>Eurotiomycetes</taxon>
        <taxon>Eurotiomycetidae</taxon>
        <taxon>Eurotiales</taxon>
        <taxon>Trichocomaceae</taxon>
        <taxon>Talaromyces</taxon>
        <taxon>Talaromyces sect. Islandici</taxon>
    </lineage>
</organism>
<reference evidence="4" key="1">
    <citation type="submission" date="2020-06" db="EMBL/GenBank/DDBJ databases">
        <title>A chromosome-scale genome assembly of Talaromyces rugulosus W13939.</title>
        <authorList>
            <person name="Wang B."/>
            <person name="Guo L."/>
            <person name="Ye K."/>
            <person name="Wang L."/>
        </authorList>
    </citation>
    <scope>NUCLEOTIDE SEQUENCE [LARGE SCALE GENOMIC DNA]</scope>
    <source>
        <strain evidence="4">W13939</strain>
    </source>
</reference>
<feature type="domain" description="Gal80p-like C-terminal" evidence="2">
    <location>
        <begin position="142"/>
        <end position="288"/>
    </location>
</feature>
<name>A0A7H8QMI9_TALRU</name>
<accession>A0A7H8QMI9</accession>
<dbReference type="InterPro" id="IPR000683">
    <property type="entry name" value="Gfo/Idh/MocA-like_OxRdtase_N"/>
</dbReference>
<dbReference type="InterPro" id="IPR055080">
    <property type="entry name" value="Gal80p-like_C"/>
</dbReference>
<dbReference type="GeneID" id="55988990"/>
<dbReference type="OrthoDB" id="64915at2759"/>
<dbReference type="SUPFAM" id="SSF51735">
    <property type="entry name" value="NAD(P)-binding Rossmann-fold domains"/>
    <property type="match status" value="1"/>
</dbReference>
<dbReference type="Gene3D" id="3.40.50.720">
    <property type="entry name" value="NAD(P)-binding Rossmann-like Domain"/>
    <property type="match status" value="1"/>
</dbReference>
<dbReference type="InterPro" id="IPR051317">
    <property type="entry name" value="Gfo/Idh/MocA_oxidoreduct"/>
</dbReference>
<gene>
    <name evidence="3" type="ORF">TRUGW13939_01479</name>
</gene>
<dbReference type="Pfam" id="PF22685">
    <property type="entry name" value="Gal80p_C-like"/>
    <property type="match status" value="1"/>
</dbReference>
<dbReference type="EMBL" id="CP055898">
    <property type="protein sequence ID" value="QKX54393.1"/>
    <property type="molecule type" value="Genomic_DNA"/>
</dbReference>
<evidence type="ECO:0000259" key="1">
    <source>
        <dbReference type="Pfam" id="PF01408"/>
    </source>
</evidence>
<dbReference type="SUPFAM" id="SSF55347">
    <property type="entry name" value="Glyceraldehyde-3-phosphate dehydrogenase-like, C-terminal domain"/>
    <property type="match status" value="1"/>
</dbReference>
<dbReference type="Pfam" id="PF01408">
    <property type="entry name" value="GFO_IDH_MocA"/>
    <property type="match status" value="1"/>
</dbReference>
<dbReference type="AlphaFoldDB" id="A0A7H8QMI9"/>